<dbReference type="SUPFAM" id="SSF49265">
    <property type="entry name" value="Fibronectin type III"/>
    <property type="match status" value="4"/>
</dbReference>
<feature type="domain" description="Fibronectin type-III" evidence="3">
    <location>
        <begin position="1770"/>
        <end position="1857"/>
    </location>
</feature>
<evidence type="ECO:0000313" key="5">
    <source>
        <dbReference type="EMBL" id="OGZ26854.1"/>
    </source>
</evidence>
<dbReference type="SMART" id="SM00560">
    <property type="entry name" value="LamGL"/>
    <property type="match status" value="2"/>
</dbReference>
<feature type="domain" description="Fibronectin type-III" evidence="3">
    <location>
        <begin position="976"/>
        <end position="1057"/>
    </location>
</feature>
<dbReference type="SUPFAM" id="SSF49899">
    <property type="entry name" value="Concanavalin A-like lectins/glucanases"/>
    <property type="match status" value="2"/>
</dbReference>
<evidence type="ECO:0000313" key="6">
    <source>
        <dbReference type="Proteomes" id="UP000176326"/>
    </source>
</evidence>
<dbReference type="SMART" id="SM00060">
    <property type="entry name" value="FN3"/>
    <property type="match status" value="8"/>
</dbReference>
<dbReference type="InterPro" id="IPR036116">
    <property type="entry name" value="FN3_sf"/>
</dbReference>
<gene>
    <name evidence="5" type="ORF">A2427_00935</name>
</gene>
<keyword evidence="1" id="KW-0732">Signal</keyword>
<name>A0A1G2EM12_9BACT</name>
<feature type="domain" description="Fibronectin type-III" evidence="3">
    <location>
        <begin position="111"/>
        <end position="184"/>
    </location>
</feature>
<feature type="domain" description="Fibronectin type-III" evidence="3">
    <location>
        <begin position="1072"/>
        <end position="1150"/>
    </location>
</feature>
<accession>A0A1G2EM12</accession>
<organism evidence="5 6">
    <name type="scientific">Candidatus Nealsonbacteria bacterium RIFOXYC1_FULL_40_7</name>
    <dbReference type="NCBI Taxonomy" id="1801678"/>
    <lineage>
        <taxon>Bacteria</taxon>
        <taxon>Candidatus Nealsoniibacteriota</taxon>
    </lineage>
</organism>
<dbReference type="InterPro" id="IPR003961">
    <property type="entry name" value="FN3_dom"/>
</dbReference>
<proteinExistence type="predicted"/>
<evidence type="ECO:0000259" key="4">
    <source>
        <dbReference type="SMART" id="SM00560"/>
    </source>
</evidence>
<comment type="caution">
    <text evidence="5">The sequence shown here is derived from an EMBL/GenBank/DDBJ whole genome shotgun (WGS) entry which is preliminary data.</text>
</comment>
<evidence type="ECO:0000259" key="3">
    <source>
        <dbReference type="SMART" id="SM00060"/>
    </source>
</evidence>
<sequence length="1979" mass="219030">MKNKSILITFILFFLWPFFVFSAETINFDTAQPECFGSSAQAILSWTSDLPQGNSFSIFRKSQDSLVFVELEATPNLSYTDVSAESGESYTYQIRSGEIYSEEKSVSPIFCAPALEISSSCQDSGPEISLSWNQAEGDVLRYDIYKNGQKITEVEETSFSDGPNLEAALTYSYQIKAIWDQGLASSNQESAPAPACAPILNVSSSCLSASPGGPSVSLAWTSLFGVQQYQIYRKNPSASEYILLGSTSLNSYTDNLSLSLENYWQEGSQASYFVRAVWAGAAENSSPSDLLIPRCQPFLSIQNNCDEFSFRLSWTKTQGASNYNIYRNSQFIYQASSESYTDYMDLDLCPGQACLYSYQVEAVGSNFSNLFSNQTSESIDCATIAPPSPPPFLEEPETYCVNGMSNIRNEWSFSDNVTYYSIFRNGSALSNLLETSYIDSSVQNGYEYTYYVIAYGSGGASVFSDNARTIVAADCDDPSDSVLTLSQGCASGLSYVDLSWSESSNTLSYEIHRGSSSENMALLAAFQQGSPEFSSREWRDSNVSTSTLYYYKVISRGPSGTVPGNSDPQSISTLSCLPTLPILSLSSACINQNPAVNLSWITDGNYTLKYEIFREDYSLTIPIHTITDPAIKNWQDQTINPSQTYRYKVDAVGYFGSQRSSSGYNQIASYNCVLPGSYSLSEPALYCQGPYPYADLSWTQSAGAISYNILRNNLIIKNQVVSPFTEESYGRSLQFDGYYDYVDIPNDDSLNPQRITLEAWIYPTEFYYYGNILSKRNPDQYILRFENNTGKVQGYIYSGGLRSCTTTNLAELNKWNHIAMTYDGSYLRIYVNGVQGCSRSYVGNISSGTSPLRIGSRYATTNYNERFEGAMDEPRIYNRALSALEISEHYQRTYNNESGLVGFWRFDEGSGQSVSDSSNGGNDGYLGSSLSVEAYDPIWINNGIQSGINYSWQVNAINNGGNLLSNMVNSQAPICPPASPGLYAEPFCQDGTPSAEITWSYTMNTERYEIYDSVRGLIKTINQQDPEFYSRIWNDNGLSQQTEYNYHIKAIGPAGESQSQLASAETPLCVAPDASILTGSFVCSGTGNSYPRIDLSWTVPENTLYFTLYRSPSVSPFPITTEFSSYQDNAVIVNSSYTYYVSSYGAGGSSSPSVPVVFLTGYCSPSLPAVYVYAGCDSVFPKNTIGWTDSTPLNTLKYEIYKDSAMVKTVDIGDPEFSSRIWNDSEILPLSSHSYFVKTIGQNGNQLDSSEESTVAYSCGLAPSSPVLSSELFCQNNIPYAGLSWTEPENAHSYNIYRTNPDSSVSVYSAERSIFYDRGSFSLQFDGIDDYLSVPNASSLQIIGNLTVSFWAYPANISKGRQNPLGKAYGGEFNFTMETNGRLTYYHGSAKNNTSPYMSCSASNIFSNNTWVHVMAVRNISDKTVKIYKNGVLATTCSYTIDPSASSRPLTIGYEYAGYWQGLLDEIRIYNRILSNQELQNLYSGFSENDYGLAVDLHLNEGSGSAAYDKSGYGNNAAINGSVWVDSAFSANRILPLVNLGNYGYKVKAFGADAESGFSNEILITGFSCLPAKPDLQITSGCAQESSFLMLSWQADSNTSYWSIYRRRAGDTSFLHLADTASSYYEDYNIENGVNYEYFIEAVGVGENAFSDSVSETSQLCQDIPYDGQVFNITVASVCYGYSSRIEISWPQDLSGNTIFYDIWRKNLTSGETEFSELYAGFSSITGQYADFNIVEGSSYVYKIKAVGSMGYVFSSESSQIDSQNCSTVPPNPPQLYFEGVKSTGDGRFVWIYWTDAGNEETYEIWRASSPFSQVDQLPGIEIPRNISWIDSSGDRILLDEETYQYKIVAENPYGRTESNIIAINIPIATPGNFSLSGEKVNDALFYLSWTESSTTPAGGPVTYEVFKDEDPNFSSPEVICIIECQQLVCEQALECSDTNPTLHQANYRVRSSNRGGYNFSSIISQMFIVPIWREIAPW</sequence>
<feature type="domain" description="LamG-like jellyroll fold" evidence="4">
    <location>
        <begin position="753"/>
        <end position="884"/>
    </location>
</feature>
<feature type="domain" description="Fibronectin type-III" evidence="3">
    <location>
        <begin position="1571"/>
        <end position="1648"/>
    </location>
</feature>
<evidence type="ECO:0000256" key="2">
    <source>
        <dbReference type="ARBA" id="ARBA00023157"/>
    </source>
</evidence>
<protein>
    <submittedName>
        <fullName evidence="5">Uncharacterized protein</fullName>
    </submittedName>
</protein>
<dbReference type="Proteomes" id="UP000176326">
    <property type="component" value="Unassembled WGS sequence"/>
</dbReference>
<feature type="domain" description="LamG-like jellyroll fold" evidence="4">
    <location>
        <begin position="1344"/>
        <end position="1477"/>
    </location>
</feature>
<dbReference type="InterPro" id="IPR006558">
    <property type="entry name" value="LamG-like"/>
</dbReference>
<dbReference type="Gene3D" id="2.60.40.10">
    <property type="entry name" value="Immunoglobulins"/>
    <property type="match status" value="10"/>
</dbReference>
<reference evidence="5 6" key="1">
    <citation type="journal article" date="2016" name="Nat. Commun.">
        <title>Thousands of microbial genomes shed light on interconnected biogeochemical processes in an aquifer system.</title>
        <authorList>
            <person name="Anantharaman K."/>
            <person name="Brown C.T."/>
            <person name="Hug L.A."/>
            <person name="Sharon I."/>
            <person name="Castelle C.J."/>
            <person name="Probst A.J."/>
            <person name="Thomas B.C."/>
            <person name="Singh A."/>
            <person name="Wilkins M.J."/>
            <person name="Karaoz U."/>
            <person name="Brodie E.L."/>
            <person name="Williams K.H."/>
            <person name="Hubbard S.S."/>
            <person name="Banfield J.F."/>
        </authorList>
    </citation>
    <scope>NUCLEOTIDE SEQUENCE [LARGE SCALE GENOMIC DNA]</scope>
</reference>
<feature type="domain" description="Fibronectin type-III" evidence="3">
    <location>
        <begin position="1667"/>
        <end position="1753"/>
    </location>
</feature>
<dbReference type="InterPro" id="IPR013320">
    <property type="entry name" value="ConA-like_dom_sf"/>
</dbReference>
<dbReference type="PANTHER" id="PTHR42535:SF2">
    <property type="entry name" value="CHROMOSOME UNDETERMINED SCAFFOLD_146, WHOLE GENOME SHOTGUN SEQUENCE"/>
    <property type="match status" value="1"/>
</dbReference>
<evidence type="ECO:0000256" key="1">
    <source>
        <dbReference type="ARBA" id="ARBA00022729"/>
    </source>
</evidence>
<dbReference type="Gene3D" id="2.60.120.200">
    <property type="match status" value="2"/>
</dbReference>
<dbReference type="InterPro" id="IPR013783">
    <property type="entry name" value="Ig-like_fold"/>
</dbReference>
<feature type="domain" description="Fibronectin type-III" evidence="3">
    <location>
        <begin position="387"/>
        <end position="461"/>
    </location>
</feature>
<dbReference type="PANTHER" id="PTHR42535">
    <property type="entry name" value="OOKINETE PROTEIN, PUTATIVE-RELATED"/>
    <property type="match status" value="1"/>
</dbReference>
<feature type="domain" description="Fibronectin type-III" evidence="3">
    <location>
        <begin position="578"/>
        <end position="658"/>
    </location>
</feature>
<keyword evidence="2" id="KW-1015">Disulfide bond</keyword>
<dbReference type="Pfam" id="PF13385">
    <property type="entry name" value="Laminin_G_3"/>
    <property type="match status" value="2"/>
</dbReference>
<dbReference type="EMBL" id="MHMN01000054">
    <property type="protein sequence ID" value="OGZ26854.1"/>
    <property type="molecule type" value="Genomic_DNA"/>
</dbReference>